<reference evidence="1 2" key="1">
    <citation type="submission" date="2021-06" db="EMBL/GenBank/DDBJ databases">
        <title>Caerostris extrusa draft genome.</title>
        <authorList>
            <person name="Kono N."/>
            <person name="Arakawa K."/>
        </authorList>
    </citation>
    <scope>NUCLEOTIDE SEQUENCE [LARGE SCALE GENOMIC DNA]</scope>
</reference>
<dbReference type="EMBL" id="BPLR01002079">
    <property type="protein sequence ID" value="GIX69751.1"/>
    <property type="molecule type" value="Genomic_DNA"/>
</dbReference>
<evidence type="ECO:0000313" key="1">
    <source>
        <dbReference type="EMBL" id="GIX69751.1"/>
    </source>
</evidence>
<accession>A0AAV4MBJ2</accession>
<proteinExistence type="predicted"/>
<comment type="caution">
    <text evidence="1">The sequence shown here is derived from an EMBL/GenBank/DDBJ whole genome shotgun (WGS) entry which is preliminary data.</text>
</comment>
<keyword evidence="2" id="KW-1185">Reference proteome</keyword>
<evidence type="ECO:0000313" key="2">
    <source>
        <dbReference type="Proteomes" id="UP001054945"/>
    </source>
</evidence>
<protein>
    <submittedName>
        <fullName evidence="1">Uncharacterized protein</fullName>
    </submittedName>
</protein>
<dbReference type="AlphaFoldDB" id="A0AAV4MBJ2"/>
<organism evidence="1 2">
    <name type="scientific">Caerostris extrusa</name>
    <name type="common">Bark spider</name>
    <name type="synonym">Caerostris bankana</name>
    <dbReference type="NCBI Taxonomy" id="172846"/>
    <lineage>
        <taxon>Eukaryota</taxon>
        <taxon>Metazoa</taxon>
        <taxon>Ecdysozoa</taxon>
        <taxon>Arthropoda</taxon>
        <taxon>Chelicerata</taxon>
        <taxon>Arachnida</taxon>
        <taxon>Araneae</taxon>
        <taxon>Araneomorphae</taxon>
        <taxon>Entelegynae</taxon>
        <taxon>Araneoidea</taxon>
        <taxon>Araneidae</taxon>
        <taxon>Caerostris</taxon>
    </lineage>
</organism>
<sequence length="123" mass="14112">MLGSRIGDLTWMRIREALRCELKHSFKQYCVWMSAFRENSRTNGNSSFSDHRLPGERWAAIKWARNGIPFIGIVQRPCLEFRSLRKLKISLNPIASLPTESSFLLQSDSSLLNNRIQITAATT</sequence>
<name>A0AAV4MBJ2_CAEEX</name>
<dbReference type="Proteomes" id="UP001054945">
    <property type="component" value="Unassembled WGS sequence"/>
</dbReference>
<gene>
    <name evidence="1" type="ORF">CEXT_665841</name>
</gene>